<organism evidence="1 2">
    <name type="scientific">Stylosanthes scabra</name>
    <dbReference type="NCBI Taxonomy" id="79078"/>
    <lineage>
        <taxon>Eukaryota</taxon>
        <taxon>Viridiplantae</taxon>
        <taxon>Streptophyta</taxon>
        <taxon>Embryophyta</taxon>
        <taxon>Tracheophyta</taxon>
        <taxon>Spermatophyta</taxon>
        <taxon>Magnoliopsida</taxon>
        <taxon>eudicotyledons</taxon>
        <taxon>Gunneridae</taxon>
        <taxon>Pentapetalae</taxon>
        <taxon>rosids</taxon>
        <taxon>fabids</taxon>
        <taxon>Fabales</taxon>
        <taxon>Fabaceae</taxon>
        <taxon>Papilionoideae</taxon>
        <taxon>50 kb inversion clade</taxon>
        <taxon>dalbergioids sensu lato</taxon>
        <taxon>Dalbergieae</taxon>
        <taxon>Pterocarpus clade</taxon>
        <taxon>Stylosanthes</taxon>
    </lineage>
</organism>
<dbReference type="Proteomes" id="UP001341840">
    <property type="component" value="Unassembled WGS sequence"/>
</dbReference>
<evidence type="ECO:0000313" key="2">
    <source>
        <dbReference type="Proteomes" id="UP001341840"/>
    </source>
</evidence>
<proteinExistence type="predicted"/>
<gene>
    <name evidence="1" type="ORF">PIB30_060730</name>
</gene>
<evidence type="ECO:0000313" key="1">
    <source>
        <dbReference type="EMBL" id="MED6112330.1"/>
    </source>
</evidence>
<reference evidence="1 2" key="1">
    <citation type="journal article" date="2023" name="Plants (Basel)">
        <title>Bridging the Gap: Combining Genomics and Transcriptomics Approaches to Understand Stylosanthes scabra, an Orphan Legume from the Brazilian Caatinga.</title>
        <authorList>
            <person name="Ferreira-Neto J.R.C."/>
            <person name="da Silva M.D."/>
            <person name="Binneck E."/>
            <person name="de Melo N.F."/>
            <person name="da Silva R.H."/>
            <person name="de Melo A.L.T.M."/>
            <person name="Pandolfi V."/>
            <person name="Bustamante F.O."/>
            <person name="Brasileiro-Vidal A.C."/>
            <person name="Benko-Iseppon A.M."/>
        </authorList>
    </citation>
    <scope>NUCLEOTIDE SEQUENCE [LARGE SCALE GENOMIC DNA]</scope>
    <source>
        <tissue evidence="1">Leaves</tissue>
    </source>
</reference>
<protein>
    <submittedName>
        <fullName evidence="1">Uncharacterized protein</fullName>
    </submittedName>
</protein>
<sequence length="182" mass="19657">MWFRIFTEDNSLSDLSWGVVVLGRYMLSGDFRNHKNASTIYGGGGDDGAASTVTLPNHYPRGSSAKGNIGASRKRLTLSKIDKNVEIGGFLRGVIVLTDRTNKRERISKLFNSRNQPIPQIVLDGTVGCKISALALGDHSDDGPVQVNASPGPITSDGSIEIHNVTLAELRSRTKGPRYVCC</sequence>
<dbReference type="EMBL" id="JASCZI010000541">
    <property type="protein sequence ID" value="MED6112330.1"/>
    <property type="molecule type" value="Genomic_DNA"/>
</dbReference>
<name>A0ABU6QKA4_9FABA</name>
<accession>A0ABU6QKA4</accession>
<keyword evidence="2" id="KW-1185">Reference proteome</keyword>
<comment type="caution">
    <text evidence="1">The sequence shown here is derived from an EMBL/GenBank/DDBJ whole genome shotgun (WGS) entry which is preliminary data.</text>
</comment>